<keyword evidence="3 6" id="KW-0812">Transmembrane</keyword>
<feature type="transmembrane region" description="Helical" evidence="6">
    <location>
        <begin position="35"/>
        <end position="55"/>
    </location>
</feature>
<dbReference type="Proteomes" id="UP000622475">
    <property type="component" value="Unassembled WGS sequence"/>
</dbReference>
<dbReference type="PANTHER" id="PTHR42723">
    <property type="entry name" value="CHLOROPHYLL SYNTHASE"/>
    <property type="match status" value="1"/>
</dbReference>
<dbReference type="Pfam" id="PF01040">
    <property type="entry name" value="UbiA"/>
    <property type="match status" value="1"/>
</dbReference>
<dbReference type="AlphaFoldDB" id="A0A929PV51"/>
<dbReference type="EMBL" id="JADFFL010000001">
    <property type="protein sequence ID" value="MBE9660769.1"/>
    <property type="molecule type" value="Genomic_DNA"/>
</dbReference>
<dbReference type="GO" id="GO:0016020">
    <property type="term" value="C:membrane"/>
    <property type="evidence" value="ECO:0007669"/>
    <property type="project" value="UniProtKB-SubCell"/>
</dbReference>
<comment type="caution">
    <text evidence="7">The sequence shown here is derived from an EMBL/GenBank/DDBJ whole genome shotgun (WGS) entry which is preliminary data.</text>
</comment>
<organism evidence="7 8">
    <name type="scientific">Mucilaginibacter myungsuensis</name>
    <dbReference type="NCBI Taxonomy" id="649104"/>
    <lineage>
        <taxon>Bacteria</taxon>
        <taxon>Pseudomonadati</taxon>
        <taxon>Bacteroidota</taxon>
        <taxon>Sphingobacteriia</taxon>
        <taxon>Sphingobacteriales</taxon>
        <taxon>Sphingobacteriaceae</taxon>
        <taxon>Mucilaginibacter</taxon>
    </lineage>
</organism>
<dbReference type="GO" id="GO:0016765">
    <property type="term" value="F:transferase activity, transferring alkyl or aryl (other than methyl) groups"/>
    <property type="evidence" value="ECO:0007669"/>
    <property type="project" value="InterPro"/>
</dbReference>
<dbReference type="CDD" id="cd13964">
    <property type="entry name" value="PT_UbiA_1"/>
    <property type="match status" value="1"/>
</dbReference>
<evidence type="ECO:0000313" key="7">
    <source>
        <dbReference type="EMBL" id="MBE9660769.1"/>
    </source>
</evidence>
<evidence type="ECO:0000256" key="1">
    <source>
        <dbReference type="ARBA" id="ARBA00004141"/>
    </source>
</evidence>
<feature type="transmembrane region" description="Helical" evidence="6">
    <location>
        <begin position="6"/>
        <end position="23"/>
    </location>
</feature>
<feature type="transmembrane region" description="Helical" evidence="6">
    <location>
        <begin position="240"/>
        <end position="259"/>
    </location>
</feature>
<keyword evidence="2" id="KW-1003">Cell membrane</keyword>
<sequence length="288" mass="30798">MRPANIVTSVADVLAGIAIAGVFTQPGALSMQGYLPQILLLCFSTACLYGGGIVYNDVFDADLDKIERPERAIPSGIITVKQASTLGTVLLLAGIVSAFFCNSFSEIIAAAIAFFALLYNKSSKHHPFLGPLNMGFCRGLNLMLGISIIPSLLSTWYPLAIVPIIYIFCITMISRGEVHGGSKRNLYIGAGLYAIVAGTIIYFGSRNHTLLLTALFVIPFLYMIFTPLLKAIKEPIGRNIGGAVKAGVISLILMDAAWAATFSTISVALVIACLLPISMWLSRIFAVT</sequence>
<keyword evidence="8" id="KW-1185">Reference proteome</keyword>
<proteinExistence type="predicted"/>
<feature type="transmembrane region" description="Helical" evidence="6">
    <location>
        <begin position="186"/>
        <end position="204"/>
    </location>
</feature>
<dbReference type="InterPro" id="IPR050475">
    <property type="entry name" value="Prenyltransferase_related"/>
</dbReference>
<evidence type="ECO:0000256" key="6">
    <source>
        <dbReference type="SAM" id="Phobius"/>
    </source>
</evidence>
<feature type="transmembrane region" description="Helical" evidence="6">
    <location>
        <begin position="210"/>
        <end position="228"/>
    </location>
</feature>
<dbReference type="NCBIfam" id="NF035940">
    <property type="entry name" value="prenyl_rel_EboC"/>
    <property type="match status" value="1"/>
</dbReference>
<evidence type="ECO:0000256" key="2">
    <source>
        <dbReference type="ARBA" id="ARBA00022475"/>
    </source>
</evidence>
<keyword evidence="5 6" id="KW-0472">Membrane</keyword>
<dbReference type="PANTHER" id="PTHR42723:SF1">
    <property type="entry name" value="CHLOROPHYLL SYNTHASE, CHLOROPLASTIC"/>
    <property type="match status" value="1"/>
</dbReference>
<feature type="transmembrane region" description="Helical" evidence="6">
    <location>
        <begin position="155"/>
        <end position="174"/>
    </location>
</feature>
<evidence type="ECO:0000313" key="8">
    <source>
        <dbReference type="Proteomes" id="UP000622475"/>
    </source>
</evidence>
<comment type="subcellular location">
    <subcellularLocation>
        <location evidence="1">Membrane</location>
        <topology evidence="1">Multi-pass membrane protein</topology>
    </subcellularLocation>
</comment>
<feature type="transmembrane region" description="Helical" evidence="6">
    <location>
        <begin position="265"/>
        <end position="286"/>
    </location>
</feature>
<evidence type="ECO:0000256" key="5">
    <source>
        <dbReference type="ARBA" id="ARBA00023136"/>
    </source>
</evidence>
<evidence type="ECO:0000256" key="3">
    <source>
        <dbReference type="ARBA" id="ARBA00022692"/>
    </source>
</evidence>
<evidence type="ECO:0000256" key="4">
    <source>
        <dbReference type="ARBA" id="ARBA00022989"/>
    </source>
</evidence>
<feature type="transmembrane region" description="Helical" evidence="6">
    <location>
        <begin position="89"/>
        <end position="119"/>
    </location>
</feature>
<dbReference type="InterPro" id="IPR000537">
    <property type="entry name" value="UbiA_prenyltransferase"/>
</dbReference>
<gene>
    <name evidence="7" type="primary">eboC</name>
    <name evidence="7" type="ORF">IRJ16_02645</name>
</gene>
<reference evidence="7" key="1">
    <citation type="submission" date="2020-10" db="EMBL/GenBank/DDBJ databases">
        <title>Mucilaginibacter mali sp. nov., isolated from rhizosphere soil of apple orchard.</title>
        <authorList>
            <person name="Lee J.-S."/>
            <person name="Kim H.S."/>
            <person name="Kim J.-S."/>
        </authorList>
    </citation>
    <scope>NUCLEOTIDE SEQUENCE</scope>
    <source>
        <strain evidence="7">KCTC 22746</strain>
    </source>
</reference>
<dbReference type="Gene3D" id="1.10.357.140">
    <property type="entry name" value="UbiA prenyltransferase"/>
    <property type="match status" value="1"/>
</dbReference>
<dbReference type="InterPro" id="IPR044878">
    <property type="entry name" value="UbiA_sf"/>
</dbReference>
<protein>
    <submittedName>
        <fullName evidence="7">UbiA-like protein EboC</fullName>
    </submittedName>
</protein>
<name>A0A929PV51_9SPHI</name>
<keyword evidence="4 6" id="KW-1133">Transmembrane helix</keyword>
<accession>A0A929PV51</accession>